<dbReference type="GO" id="GO:0016787">
    <property type="term" value="F:hydrolase activity"/>
    <property type="evidence" value="ECO:0007669"/>
    <property type="project" value="UniProtKB-KW"/>
</dbReference>
<dbReference type="PANTHER" id="PTHR42702:SF1">
    <property type="entry name" value="REGULATORY PROTEIN FOR BETA-LACTAMASE"/>
    <property type="match status" value="1"/>
</dbReference>
<evidence type="ECO:0000313" key="3">
    <source>
        <dbReference type="Proteomes" id="UP000316714"/>
    </source>
</evidence>
<evidence type="ECO:0000259" key="1">
    <source>
        <dbReference type="Pfam" id="PF03819"/>
    </source>
</evidence>
<protein>
    <submittedName>
        <fullName evidence="2">MazG nucleotide pyrophosphohydrolase domain protein</fullName>
    </submittedName>
</protein>
<dbReference type="InterPro" id="IPR004518">
    <property type="entry name" value="MazG-like_dom"/>
</dbReference>
<keyword evidence="3" id="KW-1185">Reference proteome</keyword>
<dbReference type="Gene3D" id="1.10.287.1080">
    <property type="entry name" value="MazG-like"/>
    <property type="match status" value="1"/>
</dbReference>
<proteinExistence type="predicted"/>
<comment type="caution">
    <text evidence="2">The sequence shown here is derived from an EMBL/GenBank/DDBJ whole genome shotgun (WGS) entry which is preliminary data.</text>
</comment>
<dbReference type="PANTHER" id="PTHR42702">
    <property type="entry name" value="NUCLEOTIDE PYROPHOSPHOHYDROLASE"/>
    <property type="match status" value="1"/>
</dbReference>
<keyword evidence="2" id="KW-0378">Hydrolase</keyword>
<name>A0A5C5VCU8_9BACT</name>
<reference evidence="2 3" key="1">
    <citation type="submission" date="2019-02" db="EMBL/GenBank/DDBJ databases">
        <title>Deep-cultivation of Planctomycetes and their phenomic and genomic characterization uncovers novel biology.</title>
        <authorList>
            <person name="Wiegand S."/>
            <person name="Jogler M."/>
            <person name="Boedeker C."/>
            <person name="Pinto D."/>
            <person name="Vollmers J."/>
            <person name="Rivas-Marin E."/>
            <person name="Kohn T."/>
            <person name="Peeters S.H."/>
            <person name="Heuer A."/>
            <person name="Rast P."/>
            <person name="Oberbeckmann S."/>
            <person name="Bunk B."/>
            <person name="Jeske O."/>
            <person name="Meyerdierks A."/>
            <person name="Storesund J.E."/>
            <person name="Kallscheuer N."/>
            <person name="Luecker S."/>
            <person name="Lage O.M."/>
            <person name="Pohl T."/>
            <person name="Merkel B.J."/>
            <person name="Hornburger P."/>
            <person name="Mueller R.-W."/>
            <person name="Bruemmer F."/>
            <person name="Labrenz M."/>
            <person name="Spormann A.M."/>
            <person name="Op Den Camp H."/>
            <person name="Overmann J."/>
            <person name="Amann R."/>
            <person name="Jetten M.S.M."/>
            <person name="Mascher T."/>
            <person name="Medema M.H."/>
            <person name="Devos D.P."/>
            <person name="Kaster A.-K."/>
            <person name="Ovreas L."/>
            <person name="Rohde M."/>
            <person name="Galperin M.Y."/>
            <person name="Jogler C."/>
        </authorList>
    </citation>
    <scope>NUCLEOTIDE SEQUENCE [LARGE SCALE GENOMIC DNA]</scope>
    <source>
        <strain evidence="2 3">KOR34</strain>
    </source>
</reference>
<sequence>MANPLPISDFQQLIRDMYLEKDRERGVDATFMWLMEEVGELAAALREGTPEEQRGEFADVLAWLTTIANVVDVDLTQAVREKYGEGCPGCGALVCCCEGEKP</sequence>
<evidence type="ECO:0000313" key="2">
    <source>
        <dbReference type="EMBL" id="TWT35810.1"/>
    </source>
</evidence>
<dbReference type="CDD" id="cd11535">
    <property type="entry name" value="NTP-PPase_SsMazG"/>
    <property type="match status" value="1"/>
</dbReference>
<feature type="domain" description="NTP pyrophosphohydrolase MazG-like" evidence="1">
    <location>
        <begin position="29"/>
        <end position="81"/>
    </location>
</feature>
<gene>
    <name evidence="2" type="ORF">KOR34_07040</name>
</gene>
<dbReference type="SUPFAM" id="SSF101386">
    <property type="entry name" value="all-alpha NTP pyrophosphatases"/>
    <property type="match status" value="1"/>
</dbReference>
<dbReference type="EMBL" id="SIHJ01000001">
    <property type="protein sequence ID" value="TWT35810.1"/>
    <property type="molecule type" value="Genomic_DNA"/>
</dbReference>
<organism evidence="2 3">
    <name type="scientific">Posidoniimonas corsicana</name>
    <dbReference type="NCBI Taxonomy" id="1938618"/>
    <lineage>
        <taxon>Bacteria</taxon>
        <taxon>Pseudomonadati</taxon>
        <taxon>Planctomycetota</taxon>
        <taxon>Planctomycetia</taxon>
        <taxon>Pirellulales</taxon>
        <taxon>Lacipirellulaceae</taxon>
        <taxon>Posidoniimonas</taxon>
    </lineage>
</organism>
<dbReference type="Pfam" id="PF03819">
    <property type="entry name" value="MazG"/>
    <property type="match status" value="1"/>
</dbReference>
<dbReference type="Proteomes" id="UP000316714">
    <property type="component" value="Unassembled WGS sequence"/>
</dbReference>
<dbReference type="RefSeq" id="WP_146562226.1">
    <property type="nucleotide sequence ID" value="NZ_SIHJ01000001.1"/>
</dbReference>
<dbReference type="OrthoDB" id="280497at2"/>
<dbReference type="AlphaFoldDB" id="A0A5C5VCU8"/>
<accession>A0A5C5VCU8</accession>